<dbReference type="SUPFAM" id="SSF51197">
    <property type="entry name" value="Clavaminate synthase-like"/>
    <property type="match status" value="1"/>
</dbReference>
<organism evidence="2 3">
    <name type="scientific">Flavobacterium suaedae</name>
    <dbReference type="NCBI Taxonomy" id="1767027"/>
    <lineage>
        <taxon>Bacteria</taxon>
        <taxon>Pseudomonadati</taxon>
        <taxon>Bacteroidota</taxon>
        <taxon>Flavobacteriia</taxon>
        <taxon>Flavobacteriales</taxon>
        <taxon>Flavobacteriaceae</taxon>
        <taxon>Flavobacterium</taxon>
    </lineage>
</organism>
<dbReference type="InterPro" id="IPR005123">
    <property type="entry name" value="Oxoglu/Fe-dep_dioxygenase_dom"/>
</dbReference>
<dbReference type="Proteomes" id="UP000615760">
    <property type="component" value="Unassembled WGS sequence"/>
</dbReference>
<evidence type="ECO:0000313" key="2">
    <source>
        <dbReference type="EMBL" id="GGB76746.1"/>
    </source>
</evidence>
<accession>A0ABQ1JTX0</accession>
<protein>
    <submittedName>
        <fullName evidence="2">Alkylated DNA repair protein</fullName>
    </submittedName>
</protein>
<name>A0ABQ1JTX0_9FLAO</name>
<feature type="domain" description="Fe2OG dioxygenase" evidence="1">
    <location>
        <begin position="106"/>
        <end position="205"/>
    </location>
</feature>
<dbReference type="InterPro" id="IPR032854">
    <property type="entry name" value="ALKBH3"/>
</dbReference>
<gene>
    <name evidence="2" type="ORF">GCM10007424_15970</name>
</gene>
<sequence>MKLFNDTDLFTNSKPNKTILDLPDAELMLYKGFFSKQESDYYYTTLLNNTPWRESELTVYDKTHTIPRMIAWYEDKSNFGADLSAPFWTPELLAIKKKVEQECGVTFNSVLLNLYRDGKDGVGWHSDKEERYDKNQIIASVTFGETRPFKLRHKTKKDMPVQELLLTHGTLLLMAGTTQEYWEHTIPKRSKDTLPRINLTFRRINRKK</sequence>
<dbReference type="PANTHER" id="PTHR31212:SF4">
    <property type="entry name" value="ALPHA-KETOGLUTARATE-DEPENDENT DIOXYGENASE ALKB HOMOLOG 3"/>
    <property type="match status" value="1"/>
</dbReference>
<dbReference type="InterPro" id="IPR037151">
    <property type="entry name" value="AlkB-like_sf"/>
</dbReference>
<dbReference type="InterPro" id="IPR027450">
    <property type="entry name" value="AlkB-like"/>
</dbReference>
<dbReference type="PROSITE" id="PS51471">
    <property type="entry name" value="FE2OG_OXY"/>
    <property type="match status" value="1"/>
</dbReference>
<keyword evidence="3" id="KW-1185">Reference proteome</keyword>
<dbReference type="PANTHER" id="PTHR31212">
    <property type="entry name" value="ALPHA-KETOGLUTARATE-DEPENDENT DIOXYGENASE ALKB HOMOLOG 3"/>
    <property type="match status" value="1"/>
</dbReference>
<evidence type="ECO:0000259" key="1">
    <source>
        <dbReference type="PROSITE" id="PS51471"/>
    </source>
</evidence>
<dbReference type="Pfam" id="PF13532">
    <property type="entry name" value="2OG-FeII_Oxy_2"/>
    <property type="match status" value="1"/>
</dbReference>
<comment type="caution">
    <text evidence="2">The sequence shown here is derived from an EMBL/GenBank/DDBJ whole genome shotgun (WGS) entry which is preliminary data.</text>
</comment>
<dbReference type="EMBL" id="BMJE01000003">
    <property type="protein sequence ID" value="GGB76746.1"/>
    <property type="molecule type" value="Genomic_DNA"/>
</dbReference>
<reference evidence="3" key="1">
    <citation type="journal article" date="2019" name="Int. J. Syst. Evol. Microbiol.">
        <title>The Global Catalogue of Microorganisms (GCM) 10K type strain sequencing project: providing services to taxonomists for standard genome sequencing and annotation.</title>
        <authorList>
            <consortium name="The Broad Institute Genomics Platform"/>
            <consortium name="The Broad Institute Genome Sequencing Center for Infectious Disease"/>
            <person name="Wu L."/>
            <person name="Ma J."/>
        </authorList>
    </citation>
    <scope>NUCLEOTIDE SEQUENCE [LARGE SCALE GENOMIC DNA]</scope>
    <source>
        <strain evidence="3">CGMCC 1.15461</strain>
    </source>
</reference>
<proteinExistence type="predicted"/>
<dbReference type="RefSeq" id="WP_188620730.1">
    <property type="nucleotide sequence ID" value="NZ_BMJE01000003.1"/>
</dbReference>
<dbReference type="Gene3D" id="2.60.120.590">
    <property type="entry name" value="Alpha-ketoglutarate-dependent dioxygenase AlkB-like"/>
    <property type="match status" value="1"/>
</dbReference>
<evidence type="ECO:0000313" key="3">
    <source>
        <dbReference type="Proteomes" id="UP000615760"/>
    </source>
</evidence>